<feature type="region of interest" description="Disordered" evidence="1">
    <location>
        <begin position="95"/>
        <end position="123"/>
    </location>
</feature>
<accession>A0ABS2HGF7</accession>
<sequence>MKKHLTPFILLMLMASLSYAQPQITDFLLNEIELCDIEDNCIDVAKEQLETPMNVKGYDPLNNTVEVVYQSTSYWIHTSEVTLNEQAKASKTCALEGESVDSNEVSQPKDKTTNSMMGVGEPC</sequence>
<protein>
    <submittedName>
        <fullName evidence="3">Uncharacterized protein</fullName>
    </submittedName>
</protein>
<feature type="signal peptide" evidence="2">
    <location>
        <begin position="1"/>
        <end position="20"/>
    </location>
</feature>
<name>A0ABS2HGF7_9VIBR</name>
<evidence type="ECO:0000256" key="1">
    <source>
        <dbReference type="SAM" id="MobiDB-lite"/>
    </source>
</evidence>
<evidence type="ECO:0000256" key="2">
    <source>
        <dbReference type="SAM" id="SignalP"/>
    </source>
</evidence>
<dbReference type="RefSeq" id="WP_205158197.1">
    <property type="nucleotide sequence ID" value="NZ_JAFEUM010000003.1"/>
</dbReference>
<comment type="caution">
    <text evidence="3">The sequence shown here is derived from an EMBL/GenBank/DDBJ whole genome shotgun (WGS) entry which is preliminary data.</text>
</comment>
<evidence type="ECO:0000313" key="3">
    <source>
        <dbReference type="EMBL" id="MBM7036628.1"/>
    </source>
</evidence>
<dbReference type="EMBL" id="JAFEUM010000003">
    <property type="protein sequence ID" value="MBM7036628.1"/>
    <property type="molecule type" value="Genomic_DNA"/>
</dbReference>
<reference evidence="3 4" key="1">
    <citation type="submission" date="2021-02" db="EMBL/GenBank/DDBJ databases">
        <authorList>
            <person name="Park J.-S."/>
        </authorList>
    </citation>
    <scope>NUCLEOTIDE SEQUENCE [LARGE SCALE GENOMIC DNA]</scope>
    <source>
        <strain evidence="3 4">188UL20-2</strain>
    </source>
</reference>
<organism evidence="3 4">
    <name type="scientific">Vibrio ulleungensis</name>
    <dbReference type="NCBI Taxonomy" id="2807619"/>
    <lineage>
        <taxon>Bacteria</taxon>
        <taxon>Pseudomonadati</taxon>
        <taxon>Pseudomonadota</taxon>
        <taxon>Gammaproteobacteria</taxon>
        <taxon>Vibrionales</taxon>
        <taxon>Vibrionaceae</taxon>
        <taxon>Vibrio</taxon>
    </lineage>
</organism>
<evidence type="ECO:0000313" key="4">
    <source>
        <dbReference type="Proteomes" id="UP000809621"/>
    </source>
</evidence>
<gene>
    <name evidence="3" type="ORF">JQC93_09435</name>
</gene>
<feature type="chain" id="PRO_5045991751" evidence="2">
    <location>
        <begin position="21"/>
        <end position="123"/>
    </location>
</feature>
<keyword evidence="4" id="KW-1185">Reference proteome</keyword>
<keyword evidence="2" id="KW-0732">Signal</keyword>
<dbReference type="Proteomes" id="UP000809621">
    <property type="component" value="Unassembled WGS sequence"/>
</dbReference>
<proteinExistence type="predicted"/>